<dbReference type="EMBL" id="PVTE01000035">
    <property type="protein sequence ID" value="PRY27031.1"/>
    <property type="molecule type" value="Genomic_DNA"/>
</dbReference>
<gene>
    <name evidence="1" type="ORF">CLV58_13533</name>
</gene>
<organism evidence="1 2">
    <name type="scientific">Spirosoma oryzae</name>
    <dbReference type="NCBI Taxonomy" id="1469603"/>
    <lineage>
        <taxon>Bacteria</taxon>
        <taxon>Pseudomonadati</taxon>
        <taxon>Bacteroidota</taxon>
        <taxon>Cytophagia</taxon>
        <taxon>Cytophagales</taxon>
        <taxon>Cytophagaceae</taxon>
        <taxon>Spirosoma</taxon>
    </lineage>
</organism>
<protein>
    <recommendedName>
        <fullName evidence="3">HTH cro/C1-type domain-containing protein</fullName>
    </recommendedName>
</protein>
<comment type="caution">
    <text evidence="1">The sequence shown here is derived from an EMBL/GenBank/DDBJ whole genome shotgun (WGS) entry which is preliminary data.</text>
</comment>
<dbReference type="RefSeq" id="WP_106140615.1">
    <property type="nucleotide sequence ID" value="NZ_PVTE01000035.1"/>
</dbReference>
<proteinExistence type="predicted"/>
<name>A0A2T0S0S0_9BACT</name>
<keyword evidence="2" id="KW-1185">Reference proteome</keyword>
<evidence type="ECO:0000313" key="2">
    <source>
        <dbReference type="Proteomes" id="UP000238375"/>
    </source>
</evidence>
<dbReference type="AlphaFoldDB" id="A0A2T0S0S0"/>
<reference evidence="1 2" key="1">
    <citation type="submission" date="2018-03" db="EMBL/GenBank/DDBJ databases">
        <title>Genomic Encyclopedia of Archaeal and Bacterial Type Strains, Phase II (KMG-II): from individual species to whole genera.</title>
        <authorList>
            <person name="Goeker M."/>
        </authorList>
    </citation>
    <scope>NUCLEOTIDE SEQUENCE [LARGE SCALE GENOMIC DNA]</scope>
    <source>
        <strain evidence="1 2">DSM 28354</strain>
    </source>
</reference>
<dbReference type="Proteomes" id="UP000238375">
    <property type="component" value="Unassembled WGS sequence"/>
</dbReference>
<accession>A0A2T0S0S0</accession>
<evidence type="ECO:0008006" key="3">
    <source>
        <dbReference type="Google" id="ProtNLM"/>
    </source>
</evidence>
<sequence length="136" mass="16106">MNEISQLIVSHLNAREAVLRVVKQKQLRASDLVEDMQLSLNILRRKIKTADWRADELSQLARLFGMTVNLEVPLRLLNEQLQTLSEHDWKRLVRETHIGKQRIQSLMNDCCLWRDTELYQVNNFMQKYARTPGRSF</sequence>
<evidence type="ECO:0000313" key="1">
    <source>
        <dbReference type="EMBL" id="PRY27031.1"/>
    </source>
</evidence>